<dbReference type="RefSeq" id="WP_013278234.1">
    <property type="nucleotide sequence ID" value="NC_014378.1"/>
</dbReference>
<dbReference type="GO" id="GO:0016787">
    <property type="term" value="F:hydrolase activity"/>
    <property type="evidence" value="ECO:0007669"/>
    <property type="project" value="UniProtKB-KW"/>
</dbReference>
<name>D9QQJ7_ACEAZ</name>
<evidence type="ECO:0000256" key="1">
    <source>
        <dbReference type="ARBA" id="ARBA00022722"/>
    </source>
</evidence>
<dbReference type="OrthoDB" id="4376109at2"/>
<organism evidence="5 6">
    <name type="scientific">Acetohalobium arabaticum (strain ATCC 49924 / DSM 5501 / Z-7288)</name>
    <dbReference type="NCBI Taxonomy" id="574087"/>
    <lineage>
        <taxon>Bacteria</taxon>
        <taxon>Bacillati</taxon>
        <taxon>Bacillota</taxon>
        <taxon>Clostridia</taxon>
        <taxon>Halanaerobiales</taxon>
        <taxon>Halobacteroidaceae</taxon>
        <taxon>Acetohalobium</taxon>
    </lineage>
</organism>
<keyword evidence="2" id="KW-0255">Endonuclease</keyword>
<dbReference type="InterPro" id="IPR035437">
    <property type="entry name" value="SNase_OB-fold_sf"/>
</dbReference>
<evidence type="ECO:0000313" key="6">
    <source>
        <dbReference type="Proteomes" id="UP000001661"/>
    </source>
</evidence>
<dbReference type="Pfam" id="PF00565">
    <property type="entry name" value="SNase"/>
    <property type="match status" value="1"/>
</dbReference>
<dbReference type="InterPro" id="IPR016071">
    <property type="entry name" value="Staphylococal_nuclease_OB-fold"/>
</dbReference>
<sequence length="276" mass="31820">MLLIKRRVLSLLLLVMILLSFGIAGSALKVNEELKINQDKLDNLAKVYVAKVIDGDTIKTTGGEKIRFIGVDTPETKHPEKSVEYYGKEASKFTKNKLEDKKVYLEYGVEKKDKYKRTLAYIFMEDGTFFNAKLLVAGYAELLTIPPNLKYVELFKDLVREARGNNRGLWKKEEEEASQLPVISWQKADEYIGTKVIVEGEVIDTYDSGKAVFLNFAEEYWNTFSAVIFASNLYKFSNNPAQHYLHKEVRIRGRVKDYEESPEIIIEEPKQIRIKE</sequence>
<dbReference type="EMBL" id="CP002105">
    <property type="protein sequence ID" value="ADL12788.1"/>
    <property type="molecule type" value="Genomic_DNA"/>
</dbReference>
<keyword evidence="1" id="KW-0540">Nuclease</keyword>
<dbReference type="eggNOG" id="COG1525">
    <property type="taxonomic scope" value="Bacteria"/>
</dbReference>
<evidence type="ECO:0000313" key="5">
    <source>
        <dbReference type="EMBL" id="ADL12788.1"/>
    </source>
</evidence>
<dbReference type="SMART" id="SM00318">
    <property type="entry name" value="SNc"/>
    <property type="match status" value="1"/>
</dbReference>
<dbReference type="PANTHER" id="PTHR12302">
    <property type="entry name" value="EBNA2 BINDING PROTEIN P100"/>
    <property type="match status" value="1"/>
</dbReference>
<dbReference type="SUPFAM" id="SSF50199">
    <property type="entry name" value="Staphylococcal nuclease"/>
    <property type="match status" value="1"/>
</dbReference>
<dbReference type="AlphaFoldDB" id="D9QQJ7"/>
<feature type="domain" description="TNase-like" evidence="4">
    <location>
        <begin position="43"/>
        <end position="172"/>
    </location>
</feature>
<dbReference type="PROSITE" id="PS50830">
    <property type="entry name" value="TNASE_3"/>
    <property type="match status" value="1"/>
</dbReference>
<dbReference type="STRING" id="574087.Acear_1274"/>
<keyword evidence="6" id="KW-1185">Reference proteome</keyword>
<reference evidence="5 6" key="1">
    <citation type="journal article" date="2010" name="Stand. Genomic Sci.">
        <title>Complete genome sequence of Acetohalobium arabaticum type strain (Z-7288).</title>
        <authorList>
            <person name="Sikorski J."/>
            <person name="Lapidus A."/>
            <person name="Chertkov O."/>
            <person name="Lucas S."/>
            <person name="Copeland A."/>
            <person name="Glavina Del Rio T."/>
            <person name="Nolan M."/>
            <person name="Tice H."/>
            <person name="Cheng J.F."/>
            <person name="Han C."/>
            <person name="Brambilla E."/>
            <person name="Pitluck S."/>
            <person name="Liolios K."/>
            <person name="Ivanova N."/>
            <person name="Mavromatis K."/>
            <person name="Mikhailova N."/>
            <person name="Pati A."/>
            <person name="Bruce D."/>
            <person name="Detter C."/>
            <person name="Tapia R."/>
            <person name="Goodwin L."/>
            <person name="Chen A."/>
            <person name="Palaniappan K."/>
            <person name="Land M."/>
            <person name="Hauser L."/>
            <person name="Chang Y.J."/>
            <person name="Jeffries C.D."/>
            <person name="Rohde M."/>
            <person name="Goker M."/>
            <person name="Spring S."/>
            <person name="Woyke T."/>
            <person name="Bristow J."/>
            <person name="Eisen J.A."/>
            <person name="Markowitz V."/>
            <person name="Hugenholtz P."/>
            <person name="Kyrpides N.C."/>
            <person name="Klenk H.P."/>
        </authorList>
    </citation>
    <scope>NUCLEOTIDE SEQUENCE [LARGE SCALE GENOMIC DNA]</scope>
    <source>
        <strain evidence="6">ATCC 49924 / DSM 5501 / Z-7288</strain>
    </source>
</reference>
<evidence type="ECO:0000259" key="4">
    <source>
        <dbReference type="PROSITE" id="PS50830"/>
    </source>
</evidence>
<dbReference type="Gene3D" id="2.40.50.90">
    <property type="match status" value="1"/>
</dbReference>
<proteinExistence type="predicted"/>
<dbReference type="PANTHER" id="PTHR12302:SF3">
    <property type="entry name" value="SERINE_THREONINE-PROTEIN KINASE 31"/>
    <property type="match status" value="1"/>
</dbReference>
<accession>D9QQJ7</accession>
<evidence type="ECO:0000256" key="2">
    <source>
        <dbReference type="ARBA" id="ARBA00022759"/>
    </source>
</evidence>
<dbReference type="KEGG" id="aar:Acear_1274"/>
<evidence type="ECO:0000256" key="3">
    <source>
        <dbReference type="ARBA" id="ARBA00022801"/>
    </source>
</evidence>
<dbReference type="GO" id="GO:0004519">
    <property type="term" value="F:endonuclease activity"/>
    <property type="evidence" value="ECO:0007669"/>
    <property type="project" value="UniProtKB-KW"/>
</dbReference>
<dbReference type="Proteomes" id="UP000001661">
    <property type="component" value="Chromosome"/>
</dbReference>
<keyword evidence="3" id="KW-0378">Hydrolase</keyword>
<dbReference type="HOGENOM" id="CLU_046484_4_0_9"/>
<gene>
    <name evidence="5" type="ordered locus">Acear_1274</name>
</gene>
<protein>
    <submittedName>
        <fullName evidence="5">Nuclease (SNase domain protein)</fullName>
    </submittedName>
</protein>